<sequence length="145" mass="15159">MRSLAARLAASRSGLYAALSYDGRMDFGPAHPHDSEVIAAFNRHQTGNKGFGLALGPAATDALARALGQQGYRVSIARSDWRLGAGDAAIDHPDLARPLLDGIATAAIEAGACDRATADWLDMRLSSLDTGRILVGHLDLLALPG</sequence>
<name>A0A1E3H3S8_9HYPH</name>
<dbReference type="RefSeq" id="WP_210183284.1">
    <property type="nucleotide sequence ID" value="NZ_MCRJ01000033.1"/>
</dbReference>
<gene>
    <name evidence="1" type="ORF">A6302_01684</name>
</gene>
<accession>A0A1E3H3S8</accession>
<protein>
    <submittedName>
        <fullName evidence="1">Uncharacterized protein</fullName>
    </submittedName>
</protein>
<keyword evidence="2" id="KW-1185">Reference proteome</keyword>
<reference evidence="1 2" key="1">
    <citation type="submission" date="2016-07" db="EMBL/GenBank/DDBJ databases">
        <title>Draft Genome Sequence of Methylobrevis pamukkalensis PK2.</title>
        <authorList>
            <person name="Vasilenko O.V."/>
            <person name="Doronina N.V."/>
            <person name="Shmareva M.N."/>
            <person name="Tarlachkov S.V."/>
            <person name="Mustakhimov I."/>
            <person name="Trotsenko Y.A."/>
        </authorList>
    </citation>
    <scope>NUCLEOTIDE SEQUENCE [LARGE SCALE GENOMIC DNA]</scope>
    <source>
        <strain evidence="1 2">PK2</strain>
    </source>
</reference>
<dbReference type="AlphaFoldDB" id="A0A1E3H3S8"/>
<comment type="caution">
    <text evidence="1">The sequence shown here is derived from an EMBL/GenBank/DDBJ whole genome shotgun (WGS) entry which is preliminary data.</text>
</comment>
<proteinExistence type="predicted"/>
<evidence type="ECO:0000313" key="2">
    <source>
        <dbReference type="Proteomes" id="UP000094622"/>
    </source>
</evidence>
<dbReference type="Proteomes" id="UP000094622">
    <property type="component" value="Unassembled WGS sequence"/>
</dbReference>
<organism evidence="1 2">
    <name type="scientific">Methylobrevis pamukkalensis</name>
    <dbReference type="NCBI Taxonomy" id="1439726"/>
    <lineage>
        <taxon>Bacteria</taxon>
        <taxon>Pseudomonadati</taxon>
        <taxon>Pseudomonadota</taxon>
        <taxon>Alphaproteobacteria</taxon>
        <taxon>Hyphomicrobiales</taxon>
        <taxon>Pleomorphomonadaceae</taxon>
        <taxon>Methylobrevis</taxon>
    </lineage>
</organism>
<dbReference type="EMBL" id="MCRJ01000033">
    <property type="protein sequence ID" value="ODN70983.1"/>
    <property type="molecule type" value="Genomic_DNA"/>
</dbReference>
<evidence type="ECO:0000313" key="1">
    <source>
        <dbReference type="EMBL" id="ODN70983.1"/>
    </source>
</evidence>